<dbReference type="Pfam" id="PF01878">
    <property type="entry name" value="EVE"/>
    <property type="match status" value="1"/>
</dbReference>
<sequence length="125" mass="13963">MARWLFKQEPDSYSYSDLERDGETVWDGVSNALALKHLRQAQPGDVVWFYHTGKEKAIVGEMRVVANDAGVVKVAAVRRLAKPVTLAMVKADALLADWELVRLARLSVMPVSEAQWQRVEALAAE</sequence>
<accession>A0A6C2YJE0</accession>
<dbReference type="PANTHER" id="PTHR14087:SF7">
    <property type="entry name" value="THYMOCYTE NUCLEAR PROTEIN 1"/>
    <property type="match status" value="1"/>
</dbReference>
<dbReference type="InterPro" id="IPR052181">
    <property type="entry name" value="5hmC_binding"/>
</dbReference>
<reference evidence="2" key="1">
    <citation type="submission" date="2019-04" db="EMBL/GenBank/DDBJ databases">
        <authorList>
            <consortium name="Science for Life Laboratories"/>
        </authorList>
    </citation>
    <scope>NUCLEOTIDE SEQUENCE</scope>
    <source>
        <strain evidence="2">MBLW1</strain>
    </source>
</reference>
<dbReference type="InParanoid" id="A0A6C2YJE0"/>
<dbReference type="SUPFAM" id="SSF88697">
    <property type="entry name" value="PUA domain-like"/>
    <property type="match status" value="1"/>
</dbReference>
<protein>
    <recommendedName>
        <fullName evidence="1">EVE domain-containing protein</fullName>
    </recommendedName>
</protein>
<dbReference type="EMBL" id="LR586016">
    <property type="protein sequence ID" value="VIP01401.1"/>
    <property type="molecule type" value="Genomic_DNA"/>
</dbReference>
<organism evidence="2">
    <name type="scientific">Tuwongella immobilis</name>
    <dbReference type="NCBI Taxonomy" id="692036"/>
    <lineage>
        <taxon>Bacteria</taxon>
        <taxon>Pseudomonadati</taxon>
        <taxon>Planctomycetota</taxon>
        <taxon>Planctomycetia</taxon>
        <taxon>Gemmatales</taxon>
        <taxon>Gemmataceae</taxon>
        <taxon>Tuwongella</taxon>
    </lineage>
</organism>
<gene>
    <name evidence="2" type="ORF">GMBLW1_25590</name>
</gene>
<evidence type="ECO:0000259" key="1">
    <source>
        <dbReference type="Pfam" id="PF01878"/>
    </source>
</evidence>
<proteinExistence type="predicted"/>
<dbReference type="InterPro" id="IPR015947">
    <property type="entry name" value="PUA-like_sf"/>
</dbReference>
<dbReference type="Gene3D" id="3.10.590.10">
    <property type="entry name" value="ph1033 like domains"/>
    <property type="match status" value="2"/>
</dbReference>
<dbReference type="PANTHER" id="PTHR14087">
    <property type="entry name" value="THYMOCYTE NUCLEAR PROTEIN 1"/>
    <property type="match status" value="1"/>
</dbReference>
<dbReference type="AlphaFoldDB" id="A0A6C2YJE0"/>
<keyword evidence="3" id="KW-1185">Reference proteome</keyword>
<dbReference type="Proteomes" id="UP000464378">
    <property type="component" value="Chromosome"/>
</dbReference>
<dbReference type="KEGG" id="tim:GMBLW1_25590"/>
<evidence type="ECO:0000313" key="2">
    <source>
        <dbReference type="EMBL" id="VIP01401.1"/>
    </source>
</evidence>
<dbReference type="EMBL" id="LR593887">
    <property type="protein sequence ID" value="VTR98296.1"/>
    <property type="molecule type" value="Genomic_DNA"/>
</dbReference>
<name>A0A6C2YJE0_9BACT</name>
<dbReference type="InterPro" id="IPR002740">
    <property type="entry name" value="EVE_domain"/>
</dbReference>
<evidence type="ECO:0000313" key="3">
    <source>
        <dbReference type="Proteomes" id="UP000464378"/>
    </source>
</evidence>
<feature type="domain" description="EVE" evidence="1">
    <location>
        <begin position="3"/>
        <end position="121"/>
    </location>
</feature>
<dbReference type="RefSeq" id="WP_162656610.1">
    <property type="nucleotide sequence ID" value="NZ_LR593887.1"/>
</dbReference>